<dbReference type="GO" id="GO:0004222">
    <property type="term" value="F:metalloendopeptidase activity"/>
    <property type="evidence" value="ECO:0007669"/>
    <property type="project" value="TreeGrafter"/>
</dbReference>
<dbReference type="Pfam" id="PF01551">
    <property type="entry name" value="Peptidase_M23"/>
    <property type="match status" value="2"/>
</dbReference>
<reference evidence="3" key="1">
    <citation type="journal article" date="2014" name="Int. J. Syst. Evol. Microbiol.">
        <title>Complete genome sequence of Corynebacterium casei LMG S-19264T (=DSM 44701T), isolated from a smear-ripened cheese.</title>
        <authorList>
            <consortium name="US DOE Joint Genome Institute (JGI-PGF)"/>
            <person name="Walter F."/>
            <person name="Albersmeier A."/>
            <person name="Kalinowski J."/>
            <person name="Ruckert C."/>
        </authorList>
    </citation>
    <scope>NUCLEOTIDE SEQUENCE</scope>
    <source>
        <strain evidence="3">CGMCC 1.12924</strain>
    </source>
</reference>
<dbReference type="SUPFAM" id="SSF51261">
    <property type="entry name" value="Duplicated hybrid motif"/>
    <property type="match status" value="1"/>
</dbReference>
<reference evidence="3" key="2">
    <citation type="submission" date="2020-09" db="EMBL/GenBank/DDBJ databases">
        <authorList>
            <person name="Sun Q."/>
            <person name="Zhou Y."/>
        </authorList>
    </citation>
    <scope>NUCLEOTIDE SEQUENCE</scope>
    <source>
        <strain evidence="3">CGMCC 1.12924</strain>
    </source>
</reference>
<dbReference type="InterPro" id="IPR011055">
    <property type="entry name" value="Dup_hybrid_motif"/>
</dbReference>
<keyword evidence="1" id="KW-0732">Signal</keyword>
<protein>
    <submittedName>
        <fullName evidence="3">Peptidase M23</fullName>
    </submittedName>
</protein>
<dbReference type="Gene3D" id="2.70.70.10">
    <property type="entry name" value="Glucose Permease (Domain IIA)"/>
    <property type="match status" value="1"/>
</dbReference>
<dbReference type="PANTHER" id="PTHR21666:SF270">
    <property type="entry name" value="MUREIN HYDROLASE ACTIVATOR ENVC"/>
    <property type="match status" value="1"/>
</dbReference>
<dbReference type="RefSeq" id="WP_188441311.1">
    <property type="nucleotide sequence ID" value="NZ_BMGK01000006.1"/>
</dbReference>
<feature type="domain" description="M23ase beta-sheet core" evidence="2">
    <location>
        <begin position="59"/>
        <end position="124"/>
    </location>
</feature>
<name>A0A8J2VAQ1_9FLAO</name>
<organism evidence="3 4">
    <name type="scientific">Planktosalinus lacus</name>
    <dbReference type="NCBI Taxonomy" id="1526573"/>
    <lineage>
        <taxon>Bacteria</taxon>
        <taxon>Pseudomonadati</taxon>
        <taxon>Bacteroidota</taxon>
        <taxon>Flavobacteriia</taxon>
        <taxon>Flavobacteriales</taxon>
        <taxon>Flavobacteriaceae</taxon>
        <taxon>Planktosalinus</taxon>
    </lineage>
</organism>
<dbReference type="AlphaFoldDB" id="A0A8J2VAQ1"/>
<gene>
    <name evidence="3" type="ORF">GCM10011312_15810</name>
</gene>
<feature type="signal peptide" evidence="1">
    <location>
        <begin position="1"/>
        <end position="17"/>
    </location>
</feature>
<dbReference type="InterPro" id="IPR050570">
    <property type="entry name" value="Cell_wall_metabolism_enzyme"/>
</dbReference>
<keyword evidence="4" id="KW-1185">Reference proteome</keyword>
<accession>A0A8J2VAQ1</accession>
<dbReference type="CDD" id="cd12797">
    <property type="entry name" value="M23_peptidase"/>
    <property type="match status" value="1"/>
</dbReference>
<dbReference type="PANTHER" id="PTHR21666">
    <property type="entry name" value="PEPTIDASE-RELATED"/>
    <property type="match status" value="1"/>
</dbReference>
<feature type="chain" id="PRO_5035237470" evidence="1">
    <location>
        <begin position="18"/>
        <end position="572"/>
    </location>
</feature>
<comment type="caution">
    <text evidence="3">The sequence shown here is derived from an EMBL/GenBank/DDBJ whole genome shotgun (WGS) entry which is preliminary data.</text>
</comment>
<evidence type="ECO:0000313" key="3">
    <source>
        <dbReference type="EMBL" id="GGD92831.1"/>
    </source>
</evidence>
<sequence length="572" mass="64849">MKGILAGLFLISIVTFAQEDTYFESYTAEEVIPVDYFSYPLDIPLQLSGTFGELRNNHFHAGLDIRTQMKEGLPIYAAADGFVNRVKVAHFGYGKALYIQHPNGYSTVYAHLKKYAGDIETYVKNLQYEKESYEVESFPSKNQLIVKKGDLIGYTGNSGSSGGPHLHFEIRDHASRPMNPKLFGIDIDDTRKPLINSVFVYPISDDSHVFQDANPRQIRLIPKNDGNFVTEKITAFGTLGFGLSANDQQNAANNRNGVFRIQTNHNGENCVDIVFDKVSFSETRYINRFIDYGFFKEKKARIQKLFVEKNNPLSIFKTSKNNGFVTVEDGYNSVYTILVSDFKGNNVTITVPIEGVSDSIKTSEKVKEFTHTVYEREGADIKEGKFTVNIPPGSFYDDVQLYITSDGNTLKFHEDNVPIHSYITLSADISNFDTPDKDKVFIGKLNYRGEPYYRNTERKGDIISARVRELGDYGLGVDTVAPTISPVNFSDGKWISNHKHLQIKIDDSQSGIKSYRATINGKWILMEYEYKKNLLTYDFEDHINSETENNLKLIVTDNVGNNSKFEATFFRK</sequence>
<proteinExistence type="predicted"/>
<dbReference type="Proteomes" id="UP000652231">
    <property type="component" value="Unassembled WGS sequence"/>
</dbReference>
<dbReference type="EMBL" id="BMGK01000006">
    <property type="protein sequence ID" value="GGD92831.1"/>
    <property type="molecule type" value="Genomic_DNA"/>
</dbReference>
<evidence type="ECO:0000313" key="4">
    <source>
        <dbReference type="Proteomes" id="UP000652231"/>
    </source>
</evidence>
<evidence type="ECO:0000256" key="1">
    <source>
        <dbReference type="SAM" id="SignalP"/>
    </source>
</evidence>
<dbReference type="InterPro" id="IPR016047">
    <property type="entry name" value="M23ase_b-sheet_dom"/>
</dbReference>
<feature type="domain" description="M23ase beta-sheet core" evidence="2">
    <location>
        <begin position="141"/>
        <end position="180"/>
    </location>
</feature>
<evidence type="ECO:0000259" key="2">
    <source>
        <dbReference type="Pfam" id="PF01551"/>
    </source>
</evidence>